<protein>
    <submittedName>
        <fullName evidence="1">Uncharacterized protein</fullName>
    </submittedName>
</protein>
<evidence type="ECO:0000313" key="1">
    <source>
        <dbReference type="EMBL" id="KAG7310849.1"/>
    </source>
</evidence>
<name>A0ABQ7R0M6_PLUXY</name>
<sequence>MTSPLSFRSFSYCAKLRTRVAHSASPLSGNAIRAFYSALSASLGRPSPLRPGDFDQLRRQHSSPLKACCIGGLARLSFAEQN</sequence>
<keyword evidence="2" id="KW-1185">Reference proteome</keyword>
<reference evidence="1 2" key="1">
    <citation type="submission" date="2021-06" db="EMBL/GenBank/DDBJ databases">
        <title>A haploid diamondback moth (Plutella xylostella L.) genome assembly resolves 31 chromosomes and identifies a diamide resistance mutation.</title>
        <authorList>
            <person name="Ward C.M."/>
            <person name="Perry K.D."/>
            <person name="Baker G."/>
            <person name="Powis K."/>
            <person name="Heckel D.G."/>
            <person name="Baxter S.W."/>
        </authorList>
    </citation>
    <scope>NUCLEOTIDE SEQUENCE [LARGE SCALE GENOMIC DNA]</scope>
    <source>
        <strain evidence="1 2">LV</strain>
        <tissue evidence="1">Single pupa</tissue>
    </source>
</reference>
<dbReference type="Proteomes" id="UP000823941">
    <property type="component" value="Chromosome 5"/>
</dbReference>
<gene>
    <name evidence="1" type="ORF">JYU34_003680</name>
</gene>
<dbReference type="EMBL" id="JAHIBW010000005">
    <property type="protein sequence ID" value="KAG7310849.1"/>
    <property type="molecule type" value="Genomic_DNA"/>
</dbReference>
<proteinExistence type="predicted"/>
<accession>A0ABQ7R0M6</accession>
<evidence type="ECO:0000313" key="2">
    <source>
        <dbReference type="Proteomes" id="UP000823941"/>
    </source>
</evidence>
<organism evidence="1 2">
    <name type="scientific">Plutella xylostella</name>
    <name type="common">Diamondback moth</name>
    <name type="synonym">Plutella maculipennis</name>
    <dbReference type="NCBI Taxonomy" id="51655"/>
    <lineage>
        <taxon>Eukaryota</taxon>
        <taxon>Metazoa</taxon>
        <taxon>Ecdysozoa</taxon>
        <taxon>Arthropoda</taxon>
        <taxon>Hexapoda</taxon>
        <taxon>Insecta</taxon>
        <taxon>Pterygota</taxon>
        <taxon>Neoptera</taxon>
        <taxon>Endopterygota</taxon>
        <taxon>Lepidoptera</taxon>
        <taxon>Glossata</taxon>
        <taxon>Ditrysia</taxon>
        <taxon>Yponomeutoidea</taxon>
        <taxon>Plutellidae</taxon>
        <taxon>Plutella</taxon>
    </lineage>
</organism>
<comment type="caution">
    <text evidence="1">The sequence shown here is derived from an EMBL/GenBank/DDBJ whole genome shotgun (WGS) entry which is preliminary data.</text>
</comment>